<proteinExistence type="predicted"/>
<dbReference type="Proteomes" id="UP000187203">
    <property type="component" value="Unassembled WGS sequence"/>
</dbReference>
<reference evidence="2" key="1">
    <citation type="submission" date="2013-09" db="EMBL/GenBank/DDBJ databases">
        <title>Corchorus olitorius genome sequencing.</title>
        <authorList>
            <person name="Alam M."/>
            <person name="Haque M.S."/>
            <person name="Islam M.S."/>
            <person name="Emdad E.M."/>
            <person name="Islam M.M."/>
            <person name="Ahmed B."/>
            <person name="Halim A."/>
            <person name="Hossen Q.M.M."/>
            <person name="Hossain M.Z."/>
            <person name="Ahmed R."/>
            <person name="Khan M.M."/>
            <person name="Islam R."/>
            <person name="Rashid M.M."/>
            <person name="Khan S.A."/>
            <person name="Rahman M.S."/>
            <person name="Alam M."/>
            <person name="Yahiya A.S."/>
            <person name="Khan M.S."/>
            <person name="Azam M.S."/>
            <person name="Haque T."/>
            <person name="Lashkar M.Z.H."/>
            <person name="Akhand A.I."/>
            <person name="Morshed G."/>
            <person name="Roy S."/>
            <person name="Uddin K.S."/>
            <person name="Rabeya T."/>
            <person name="Hossain A.S."/>
            <person name="Chowdhury A."/>
            <person name="Snigdha A.R."/>
            <person name="Mortoza M.S."/>
            <person name="Matin S.A."/>
            <person name="Hoque S.M.E."/>
            <person name="Islam M.K."/>
            <person name="Roy D.K."/>
            <person name="Haider R."/>
            <person name="Moosa M.M."/>
            <person name="Elias S.M."/>
            <person name="Hasan A.M."/>
            <person name="Jahan S."/>
            <person name="Shafiuddin M."/>
            <person name="Mahmood N."/>
            <person name="Shommy N.S."/>
        </authorList>
    </citation>
    <scope>NUCLEOTIDE SEQUENCE [LARGE SCALE GENOMIC DNA]</scope>
    <source>
        <strain evidence="2">cv. O-4</strain>
    </source>
</reference>
<organism evidence="1 2">
    <name type="scientific">Corchorus olitorius</name>
    <dbReference type="NCBI Taxonomy" id="93759"/>
    <lineage>
        <taxon>Eukaryota</taxon>
        <taxon>Viridiplantae</taxon>
        <taxon>Streptophyta</taxon>
        <taxon>Embryophyta</taxon>
        <taxon>Tracheophyta</taxon>
        <taxon>Spermatophyta</taxon>
        <taxon>Magnoliopsida</taxon>
        <taxon>eudicotyledons</taxon>
        <taxon>Gunneridae</taxon>
        <taxon>Pentapetalae</taxon>
        <taxon>rosids</taxon>
        <taxon>malvids</taxon>
        <taxon>Malvales</taxon>
        <taxon>Malvaceae</taxon>
        <taxon>Grewioideae</taxon>
        <taxon>Apeibeae</taxon>
        <taxon>Corchorus</taxon>
    </lineage>
</organism>
<gene>
    <name evidence="1" type="ORF">COLO4_21148</name>
</gene>
<comment type="caution">
    <text evidence="1">The sequence shown here is derived from an EMBL/GenBank/DDBJ whole genome shotgun (WGS) entry which is preliminary data.</text>
</comment>
<evidence type="ECO:0000313" key="1">
    <source>
        <dbReference type="EMBL" id="OMO86483.1"/>
    </source>
</evidence>
<accession>A0A1R3IV92</accession>
<sequence length="65" mass="7005">MGIGGVEASLKSSKRVLFKQFATSSFSQLSSAASIYGKHTPSPAPKTGGGIFFLWARVPRPFRFL</sequence>
<dbReference type="AlphaFoldDB" id="A0A1R3IV92"/>
<keyword evidence="2" id="KW-1185">Reference proteome</keyword>
<dbReference type="EMBL" id="AWUE01017567">
    <property type="protein sequence ID" value="OMO86483.1"/>
    <property type="molecule type" value="Genomic_DNA"/>
</dbReference>
<name>A0A1R3IV92_9ROSI</name>
<protein>
    <submittedName>
        <fullName evidence="1">Uncharacterized protein</fullName>
    </submittedName>
</protein>
<evidence type="ECO:0000313" key="2">
    <source>
        <dbReference type="Proteomes" id="UP000187203"/>
    </source>
</evidence>